<dbReference type="Pfam" id="PF08545">
    <property type="entry name" value="ACP_syn_III"/>
    <property type="match status" value="1"/>
</dbReference>
<feature type="active site" evidence="14">
    <location>
        <position position="255"/>
    </location>
</feature>
<keyword evidence="3 14" id="KW-0963">Cytoplasm</keyword>
<dbReference type="SUPFAM" id="SSF53901">
    <property type="entry name" value="Thiolase-like"/>
    <property type="match status" value="1"/>
</dbReference>
<dbReference type="PANTHER" id="PTHR34069">
    <property type="entry name" value="3-OXOACYL-[ACYL-CARRIER-PROTEIN] SYNTHASE 3"/>
    <property type="match status" value="1"/>
</dbReference>
<dbReference type="InterPro" id="IPR013751">
    <property type="entry name" value="ACP_syn_III_N"/>
</dbReference>
<dbReference type="FunFam" id="3.40.47.10:FF:000004">
    <property type="entry name" value="3-oxoacyl-[acyl-carrier-protein] synthase 3"/>
    <property type="match status" value="1"/>
</dbReference>
<dbReference type="PANTHER" id="PTHR34069:SF2">
    <property type="entry name" value="BETA-KETOACYL-[ACYL-CARRIER-PROTEIN] SYNTHASE III"/>
    <property type="match status" value="1"/>
</dbReference>
<dbReference type="NCBIfam" id="NF006829">
    <property type="entry name" value="PRK09352.1"/>
    <property type="match status" value="1"/>
</dbReference>
<comment type="catalytic activity">
    <reaction evidence="13">
        <text>3-methylbutanoyl-CoA + malonyl-[ACP] + H(+) = 5-methyl-3-oxohexanoyl-[ACP] + CO2 + CoA</text>
        <dbReference type="Rhea" id="RHEA:42272"/>
        <dbReference type="Rhea" id="RHEA-COMP:9623"/>
        <dbReference type="Rhea" id="RHEA-COMP:9941"/>
        <dbReference type="ChEBI" id="CHEBI:15378"/>
        <dbReference type="ChEBI" id="CHEBI:16526"/>
        <dbReference type="ChEBI" id="CHEBI:57287"/>
        <dbReference type="ChEBI" id="CHEBI:57345"/>
        <dbReference type="ChEBI" id="CHEBI:78449"/>
        <dbReference type="ChEBI" id="CHEBI:78822"/>
        <dbReference type="EC" id="2.3.1.300"/>
    </reaction>
    <physiologicalReaction direction="left-to-right" evidence="13">
        <dbReference type="Rhea" id="RHEA:42273"/>
    </physiologicalReaction>
</comment>
<evidence type="ECO:0000256" key="9">
    <source>
        <dbReference type="ARBA" id="ARBA00023315"/>
    </source>
</evidence>
<dbReference type="Pfam" id="PF08541">
    <property type="entry name" value="ACP_syn_III_C"/>
    <property type="match status" value="1"/>
</dbReference>
<name>A0A1B1YCN7_THEST</name>
<comment type="pathway">
    <text evidence="1 14">Lipid metabolism; fatty acid biosynthesis.</text>
</comment>
<feature type="domain" description="Beta-ketoacyl-[acyl-carrier-protein] synthase III C-terminal" evidence="15">
    <location>
        <begin position="240"/>
        <end position="328"/>
    </location>
</feature>
<keyword evidence="7 14" id="KW-0443">Lipid metabolism</keyword>
<dbReference type="GO" id="GO:0005737">
    <property type="term" value="C:cytoplasm"/>
    <property type="evidence" value="ECO:0007669"/>
    <property type="project" value="UniProtKB-SubCell"/>
</dbReference>
<dbReference type="InterPro" id="IPR016039">
    <property type="entry name" value="Thiolase-like"/>
</dbReference>
<keyword evidence="8 14" id="KW-0275">Fatty acid biosynthesis</keyword>
<dbReference type="CDD" id="cd00830">
    <property type="entry name" value="KAS_III"/>
    <property type="match status" value="1"/>
</dbReference>
<feature type="domain" description="Beta-ketoacyl-[acyl-carrier-protein] synthase III N-terminal" evidence="16">
    <location>
        <begin position="109"/>
        <end position="183"/>
    </location>
</feature>
<keyword evidence="14" id="KW-0511">Multifunctional enzyme</keyword>
<evidence type="ECO:0000256" key="13">
    <source>
        <dbReference type="ARBA" id="ARBA00052985"/>
    </source>
</evidence>
<evidence type="ECO:0000256" key="6">
    <source>
        <dbReference type="ARBA" id="ARBA00022832"/>
    </source>
</evidence>
<keyword evidence="4 14" id="KW-0444">Lipid biosynthesis</keyword>
<comment type="similarity">
    <text evidence="2 14">Belongs to the thiolase-like superfamily. FabH family.</text>
</comment>
<evidence type="ECO:0000256" key="7">
    <source>
        <dbReference type="ARBA" id="ARBA00023098"/>
    </source>
</evidence>
<dbReference type="OrthoDB" id="9815506at2"/>
<proteinExistence type="inferred from homology"/>
<comment type="subunit">
    <text evidence="14">Homodimer.</text>
</comment>
<dbReference type="UniPathway" id="UPA00094"/>
<dbReference type="Proteomes" id="UP000092971">
    <property type="component" value="Chromosome"/>
</dbReference>
<comment type="catalytic activity">
    <reaction evidence="12">
        <text>2-methylpropanoyl-CoA + malonyl-[ACP] + H(+) = 4-methyl-3-oxopentanoyl-[ACP] + CO2 + CoA</text>
        <dbReference type="Rhea" id="RHEA:42268"/>
        <dbReference type="Rhea" id="RHEA-COMP:9623"/>
        <dbReference type="Rhea" id="RHEA-COMP:9940"/>
        <dbReference type="ChEBI" id="CHEBI:15378"/>
        <dbReference type="ChEBI" id="CHEBI:16526"/>
        <dbReference type="ChEBI" id="CHEBI:57287"/>
        <dbReference type="ChEBI" id="CHEBI:57338"/>
        <dbReference type="ChEBI" id="CHEBI:78449"/>
        <dbReference type="ChEBI" id="CHEBI:78820"/>
        <dbReference type="EC" id="2.3.1.300"/>
    </reaction>
    <physiologicalReaction direction="left-to-right" evidence="12">
        <dbReference type="Rhea" id="RHEA:42269"/>
    </physiologicalReaction>
</comment>
<evidence type="ECO:0000259" key="16">
    <source>
        <dbReference type="Pfam" id="PF08545"/>
    </source>
</evidence>
<evidence type="ECO:0000256" key="12">
    <source>
        <dbReference type="ARBA" id="ARBA00052467"/>
    </source>
</evidence>
<evidence type="ECO:0000256" key="11">
    <source>
        <dbReference type="ARBA" id="ARBA00052407"/>
    </source>
</evidence>
<dbReference type="GO" id="GO:0004315">
    <property type="term" value="F:3-oxoacyl-[acyl-carrier-protein] synthase activity"/>
    <property type="evidence" value="ECO:0007669"/>
    <property type="project" value="InterPro"/>
</dbReference>
<evidence type="ECO:0000256" key="14">
    <source>
        <dbReference type="HAMAP-Rule" id="MF_01815"/>
    </source>
</evidence>
<dbReference type="RefSeq" id="WP_015358838.1">
    <property type="nucleotide sequence ID" value="NZ_CP014672.1"/>
</dbReference>
<comment type="catalytic activity">
    <reaction evidence="11">
        <text>(2S)-2-methylbutanoyl-CoA + malonyl-[ACP] + H(+) = (4S)-4-methyl-3-oxohexanoyl-[ACP] + CO2 + CoA</text>
        <dbReference type="Rhea" id="RHEA:42276"/>
        <dbReference type="Rhea" id="RHEA-COMP:9623"/>
        <dbReference type="Rhea" id="RHEA-COMP:17148"/>
        <dbReference type="ChEBI" id="CHEBI:15378"/>
        <dbReference type="ChEBI" id="CHEBI:16526"/>
        <dbReference type="ChEBI" id="CHEBI:57287"/>
        <dbReference type="ChEBI" id="CHEBI:78449"/>
        <dbReference type="ChEBI" id="CHEBI:88166"/>
        <dbReference type="ChEBI" id="CHEBI:167462"/>
        <dbReference type="EC" id="2.3.1.300"/>
    </reaction>
    <physiologicalReaction direction="left-to-right" evidence="11">
        <dbReference type="Rhea" id="RHEA:42277"/>
    </physiologicalReaction>
</comment>
<keyword evidence="9 14" id="KW-0012">Acyltransferase</keyword>
<dbReference type="GO" id="GO:0044550">
    <property type="term" value="P:secondary metabolite biosynthetic process"/>
    <property type="evidence" value="ECO:0007669"/>
    <property type="project" value="TreeGrafter"/>
</dbReference>
<keyword evidence="6 14" id="KW-0276">Fatty acid metabolism</keyword>
<dbReference type="NCBIfam" id="TIGR00747">
    <property type="entry name" value="fabH"/>
    <property type="match status" value="1"/>
</dbReference>
<evidence type="ECO:0000256" key="8">
    <source>
        <dbReference type="ARBA" id="ARBA00023160"/>
    </source>
</evidence>
<dbReference type="GO" id="GO:0006633">
    <property type="term" value="P:fatty acid biosynthetic process"/>
    <property type="evidence" value="ECO:0007669"/>
    <property type="project" value="UniProtKB-UniRule"/>
</dbReference>
<keyword evidence="5 14" id="KW-0808">Transferase</keyword>
<sequence length="330" mass="36010">MVDFGIGILGTGKYLPGRILTNSDLEKMVDTSDEWIVRRTGMKKRHLLDENTPSYVMGAEAARLAIQDAGLTPMDIDLIIVSTEVPDYLSPSMACLIQREINAERAAAIDVNAACTGFVYAMTVAQQFIQTGYYRHVLIVANEGLSRIVDWEDRSTCVLFGDAAGAVVMGRVDKRFGIRKSYLAAFGNLGHNLTIPCCYIPEEERQKRRAGKERVIWQDGGEVFTFAVKAMAESVRAVIDKANITIDEVDLIVPHQANLRIISSAAKRLEIDEGKLSVILHETGNISSASIPVALDMESKSGRLKEGDTVVLVAFGGGLTCGSILLTWGK</sequence>
<gene>
    <name evidence="14" type="primary">fabH</name>
    <name evidence="17" type="ORF">CSTERTH_05465</name>
</gene>
<feature type="active site" evidence="14">
    <location>
        <position position="285"/>
    </location>
</feature>
<comment type="catalytic activity">
    <reaction evidence="10">
        <text>malonyl-[ACP] + acetyl-CoA + H(+) = 3-oxobutanoyl-[ACP] + CO2 + CoA</text>
        <dbReference type="Rhea" id="RHEA:12080"/>
        <dbReference type="Rhea" id="RHEA-COMP:9623"/>
        <dbReference type="Rhea" id="RHEA-COMP:9625"/>
        <dbReference type="ChEBI" id="CHEBI:15378"/>
        <dbReference type="ChEBI" id="CHEBI:16526"/>
        <dbReference type="ChEBI" id="CHEBI:57287"/>
        <dbReference type="ChEBI" id="CHEBI:57288"/>
        <dbReference type="ChEBI" id="CHEBI:78449"/>
        <dbReference type="ChEBI" id="CHEBI:78450"/>
        <dbReference type="EC" id="2.3.1.180"/>
    </reaction>
    <physiologicalReaction direction="left-to-right" evidence="10">
        <dbReference type="Rhea" id="RHEA:12081"/>
    </physiologicalReaction>
</comment>
<dbReference type="HAMAP" id="MF_01815">
    <property type="entry name" value="FabH"/>
    <property type="match status" value="1"/>
</dbReference>
<comment type="domain">
    <text evidence="14">The last Arg residue of the ACP-binding site is essential for the weak association between ACP/AcpP and FabH.</text>
</comment>
<dbReference type="EC" id="2.3.1.180" evidence="14"/>
<reference evidence="17 18" key="1">
    <citation type="submission" date="2016-02" db="EMBL/GenBank/DDBJ databases">
        <title>Comparison of Clostridium stercorarium subspecies using comparative genomics and transcriptomics.</title>
        <authorList>
            <person name="Schellenberg J."/>
            <person name="Thallinger G."/>
            <person name="Levin D.B."/>
            <person name="Zhang X."/>
            <person name="Alvare G."/>
            <person name="Fristensky B."/>
            <person name="Sparling R."/>
        </authorList>
    </citation>
    <scope>NUCLEOTIDE SEQUENCE [LARGE SCALE GENOMIC DNA]</scope>
    <source>
        <strain evidence="17 18">DSM 2910</strain>
    </source>
</reference>
<evidence type="ECO:0000259" key="15">
    <source>
        <dbReference type="Pfam" id="PF08541"/>
    </source>
</evidence>
<accession>A0A1B1YCN7</accession>
<dbReference type="EMBL" id="CP014672">
    <property type="protein sequence ID" value="ANW98524.1"/>
    <property type="molecule type" value="Genomic_DNA"/>
</dbReference>
<organism evidence="17 18">
    <name type="scientific">Thermoclostridium stercorarium subsp. thermolacticum DSM 2910</name>
    <dbReference type="NCBI Taxonomy" id="1121336"/>
    <lineage>
        <taxon>Bacteria</taxon>
        <taxon>Bacillati</taxon>
        <taxon>Bacillota</taxon>
        <taxon>Clostridia</taxon>
        <taxon>Eubacteriales</taxon>
        <taxon>Oscillospiraceae</taxon>
        <taxon>Thermoclostridium</taxon>
    </lineage>
</organism>
<evidence type="ECO:0000256" key="1">
    <source>
        <dbReference type="ARBA" id="ARBA00005194"/>
    </source>
</evidence>
<feature type="active site" evidence="14">
    <location>
        <position position="115"/>
    </location>
</feature>
<evidence type="ECO:0000256" key="2">
    <source>
        <dbReference type="ARBA" id="ARBA00008642"/>
    </source>
</evidence>
<dbReference type="Gene3D" id="3.40.47.10">
    <property type="match status" value="1"/>
</dbReference>
<comment type="subcellular location">
    <subcellularLocation>
        <location evidence="14">Cytoplasm</location>
    </subcellularLocation>
</comment>
<evidence type="ECO:0000313" key="18">
    <source>
        <dbReference type="Proteomes" id="UP000092971"/>
    </source>
</evidence>
<evidence type="ECO:0000313" key="17">
    <source>
        <dbReference type="EMBL" id="ANW98524.1"/>
    </source>
</evidence>
<comment type="function">
    <text evidence="14">Catalyzes the condensation reaction of fatty acid synthesis by the addition to an acyl acceptor of two carbons from malonyl-ACP. Catalyzes the first condensation reaction which initiates fatty acid synthesis and may therefore play a role in governing the total rate of fatty acid production. Possesses both acetoacetyl-ACP synthase and acetyl transacylase activities. Its substrate specificity determines the biosynthesis of branched-chain and/or straight-chain of fatty acids.</text>
</comment>
<evidence type="ECO:0000256" key="10">
    <source>
        <dbReference type="ARBA" id="ARBA00051096"/>
    </source>
</evidence>
<protein>
    <recommendedName>
        <fullName evidence="14">Beta-ketoacyl-[acyl-carrier-protein] synthase III</fullName>
        <shortName evidence="14">Beta-ketoacyl-ACP synthase III</shortName>
        <shortName evidence="14">KAS III</shortName>
        <ecNumber evidence="14">2.3.1.180</ecNumber>
    </recommendedName>
    <alternativeName>
        <fullName evidence="14">3-oxoacyl-[acyl-carrier-protein] synthase 3</fullName>
    </alternativeName>
    <alternativeName>
        <fullName evidence="14">3-oxoacyl-[acyl-carrier-protein] synthase III</fullName>
    </alternativeName>
</protein>
<feature type="region of interest" description="ACP-binding" evidence="14">
    <location>
        <begin position="256"/>
        <end position="260"/>
    </location>
</feature>
<dbReference type="InterPro" id="IPR004655">
    <property type="entry name" value="FabH"/>
</dbReference>
<dbReference type="GO" id="GO:0033818">
    <property type="term" value="F:beta-ketoacyl-acyl-carrier-protein synthase III activity"/>
    <property type="evidence" value="ECO:0007669"/>
    <property type="project" value="UniProtKB-UniRule"/>
</dbReference>
<dbReference type="InterPro" id="IPR013747">
    <property type="entry name" value="ACP_syn_III_C"/>
</dbReference>
<evidence type="ECO:0000256" key="5">
    <source>
        <dbReference type="ARBA" id="ARBA00022679"/>
    </source>
</evidence>
<evidence type="ECO:0000256" key="4">
    <source>
        <dbReference type="ARBA" id="ARBA00022516"/>
    </source>
</evidence>
<evidence type="ECO:0000256" key="3">
    <source>
        <dbReference type="ARBA" id="ARBA00022490"/>
    </source>
</evidence>
<dbReference type="AlphaFoldDB" id="A0A1B1YCN7"/>